<accession>A0A150XG73</accession>
<dbReference type="InterPro" id="IPR041682">
    <property type="entry name" value="AAA_14"/>
</dbReference>
<dbReference type="EMBL" id="LRPC01000001">
    <property type="protein sequence ID" value="KYG77715.1"/>
    <property type="molecule type" value="Genomic_DNA"/>
</dbReference>
<organism evidence="3 4">
    <name type="scientific">Roseivirga spongicola</name>
    <dbReference type="NCBI Taxonomy" id="333140"/>
    <lineage>
        <taxon>Bacteria</taxon>
        <taxon>Pseudomonadati</taxon>
        <taxon>Bacteroidota</taxon>
        <taxon>Cytophagia</taxon>
        <taxon>Cytophagales</taxon>
        <taxon>Roseivirgaceae</taxon>
        <taxon>Roseivirga</taxon>
    </lineage>
</organism>
<evidence type="ECO:0000313" key="4">
    <source>
        <dbReference type="Proteomes" id="UP000075606"/>
    </source>
</evidence>
<dbReference type="AlphaFoldDB" id="A0A150XG73"/>
<evidence type="ECO:0000259" key="2">
    <source>
        <dbReference type="Pfam" id="PF13635"/>
    </source>
</evidence>
<gene>
    <name evidence="3" type="ORF">AWW68_02800</name>
</gene>
<reference evidence="3 4" key="1">
    <citation type="submission" date="2016-01" db="EMBL/GenBank/DDBJ databases">
        <title>Genome sequencing of Roseivirga spongicola UST030701-084.</title>
        <authorList>
            <person name="Selvaratnam C."/>
            <person name="Thevarajoo S."/>
            <person name="Goh K.M."/>
            <person name="Ee R."/>
            <person name="Chan K.-G."/>
            <person name="Chong C.S."/>
        </authorList>
    </citation>
    <scope>NUCLEOTIDE SEQUENCE [LARGE SCALE GENOMIC DNA]</scope>
    <source>
        <strain evidence="3 4">UST030701-084</strain>
    </source>
</reference>
<sequence>MVLRSELQNVKELLSIFPAVAILGPRQVGKTTLAFEITKEYDSIYLDLESPRDIAKLSEPEDYLSRHSDKLVILDEIHRIPGLFSILRGLIDENRRKGNKSGSYLLLGSASLDLLKQSGESLAGRIGYTNLNPLSFTEIKATDLEKLWLRGGFPDSFLASSDSVSFKWRENFIRTYIERDIPLLGARISSETLRRFWTMLAHEQSGIVNASKLARSLGVDSKTIANYIDLLVELLLVRRLPPWHKNEGKRLVKSAKVYIRDSGLMHTLLQIKNMEMLLSNPILGASWEGFVIENLIESLPDNARYYFYRAAGGAEIDFVIEFNPSKVWAIEVKRSLTPKVEKGFYSGAEDVKAERKLIIYPGNDNYKITNDIEVVSLGHACNILKTN</sequence>
<evidence type="ECO:0000313" key="3">
    <source>
        <dbReference type="EMBL" id="KYG77715.1"/>
    </source>
</evidence>
<name>A0A150XG73_9BACT</name>
<evidence type="ECO:0000259" key="1">
    <source>
        <dbReference type="Pfam" id="PF13173"/>
    </source>
</evidence>
<protein>
    <submittedName>
        <fullName evidence="3">ATPase</fullName>
    </submittedName>
</protein>
<keyword evidence="4" id="KW-1185">Reference proteome</keyword>
<dbReference type="RefSeq" id="WP_068216356.1">
    <property type="nucleotide sequence ID" value="NZ_CP139724.1"/>
</dbReference>
<dbReference type="Proteomes" id="UP000075606">
    <property type="component" value="Unassembled WGS sequence"/>
</dbReference>
<dbReference type="OrthoDB" id="9778168at2"/>
<dbReference type="PANTHER" id="PTHR43566:SF2">
    <property type="entry name" value="DUF4143 DOMAIN-CONTAINING PROTEIN"/>
    <property type="match status" value="1"/>
</dbReference>
<proteinExistence type="predicted"/>
<dbReference type="InterPro" id="IPR027417">
    <property type="entry name" value="P-loop_NTPase"/>
</dbReference>
<feature type="domain" description="AAA" evidence="1">
    <location>
        <begin position="18"/>
        <end position="139"/>
    </location>
</feature>
<dbReference type="Pfam" id="PF13173">
    <property type="entry name" value="AAA_14"/>
    <property type="match status" value="1"/>
</dbReference>
<dbReference type="SUPFAM" id="SSF52540">
    <property type="entry name" value="P-loop containing nucleoside triphosphate hydrolases"/>
    <property type="match status" value="1"/>
</dbReference>
<dbReference type="Gene3D" id="3.40.50.300">
    <property type="entry name" value="P-loop containing nucleotide triphosphate hydrolases"/>
    <property type="match status" value="1"/>
</dbReference>
<dbReference type="STRING" id="333140.AWW68_02800"/>
<dbReference type="Pfam" id="PF13635">
    <property type="entry name" value="DUF4143"/>
    <property type="match status" value="1"/>
</dbReference>
<feature type="domain" description="DUF4143" evidence="2">
    <location>
        <begin position="178"/>
        <end position="335"/>
    </location>
</feature>
<comment type="caution">
    <text evidence="3">The sequence shown here is derived from an EMBL/GenBank/DDBJ whole genome shotgun (WGS) entry which is preliminary data.</text>
</comment>
<dbReference type="PANTHER" id="PTHR43566">
    <property type="entry name" value="CONSERVED PROTEIN"/>
    <property type="match status" value="1"/>
</dbReference>
<dbReference type="InterPro" id="IPR025420">
    <property type="entry name" value="DUF4143"/>
</dbReference>